<dbReference type="PROSITE" id="PS50164">
    <property type="entry name" value="GIY_YIG"/>
    <property type="match status" value="1"/>
</dbReference>
<dbReference type="Pfam" id="PF26215">
    <property type="entry name" value="HTH_animal"/>
    <property type="match status" value="1"/>
</dbReference>
<dbReference type="InterPro" id="IPR000305">
    <property type="entry name" value="GIY-YIG_endonuc"/>
</dbReference>
<evidence type="ECO:0000313" key="4">
    <source>
        <dbReference type="EMBL" id="CAJ0949520.1"/>
    </source>
</evidence>
<dbReference type="Proteomes" id="UP001176940">
    <property type="component" value="Unassembled WGS sequence"/>
</dbReference>
<evidence type="ECO:0000313" key="5">
    <source>
        <dbReference type="Proteomes" id="UP001176940"/>
    </source>
</evidence>
<proteinExistence type="predicted"/>
<feature type="compositionally biased region" description="Basic residues" evidence="1">
    <location>
        <begin position="50"/>
        <end position="65"/>
    </location>
</feature>
<dbReference type="EMBL" id="CAUEEQ010030257">
    <property type="protein sequence ID" value="CAJ0949520.1"/>
    <property type="molecule type" value="Genomic_DNA"/>
</dbReference>
<gene>
    <name evidence="4" type="ORF">RIMI_LOCUS12636164</name>
</gene>
<dbReference type="InterPro" id="IPR058912">
    <property type="entry name" value="HTH_animal"/>
</dbReference>
<name>A0ABN9LSE2_9NEOB</name>
<organism evidence="4 5">
    <name type="scientific">Ranitomeya imitator</name>
    <name type="common">mimic poison frog</name>
    <dbReference type="NCBI Taxonomy" id="111125"/>
    <lineage>
        <taxon>Eukaryota</taxon>
        <taxon>Metazoa</taxon>
        <taxon>Chordata</taxon>
        <taxon>Craniata</taxon>
        <taxon>Vertebrata</taxon>
        <taxon>Euteleostomi</taxon>
        <taxon>Amphibia</taxon>
        <taxon>Batrachia</taxon>
        <taxon>Anura</taxon>
        <taxon>Neobatrachia</taxon>
        <taxon>Hyloidea</taxon>
        <taxon>Dendrobatidae</taxon>
        <taxon>Dendrobatinae</taxon>
        <taxon>Ranitomeya</taxon>
    </lineage>
</organism>
<feature type="region of interest" description="Disordered" evidence="1">
    <location>
        <begin position="46"/>
        <end position="74"/>
    </location>
</feature>
<feature type="domain" description="GIY-YIG" evidence="2">
    <location>
        <begin position="724"/>
        <end position="823"/>
    </location>
</feature>
<dbReference type="PANTHER" id="PTHR21301:SF12">
    <property type="match status" value="1"/>
</dbReference>
<keyword evidence="5" id="KW-1185">Reference proteome</keyword>
<reference evidence="4" key="1">
    <citation type="submission" date="2023-07" db="EMBL/GenBank/DDBJ databases">
        <authorList>
            <person name="Stuckert A."/>
        </authorList>
    </citation>
    <scope>NUCLEOTIDE SEQUENCE</scope>
</reference>
<evidence type="ECO:0008006" key="6">
    <source>
        <dbReference type="Google" id="ProtNLM"/>
    </source>
</evidence>
<evidence type="ECO:0000256" key="1">
    <source>
        <dbReference type="SAM" id="MobiDB-lite"/>
    </source>
</evidence>
<accession>A0ABN9LSE2</accession>
<dbReference type="PROSITE" id="PS50878">
    <property type="entry name" value="RT_POL"/>
    <property type="match status" value="1"/>
</dbReference>
<evidence type="ECO:0000259" key="3">
    <source>
        <dbReference type="PROSITE" id="PS50878"/>
    </source>
</evidence>
<dbReference type="CDD" id="cd10442">
    <property type="entry name" value="GIY-YIG_PLEs"/>
    <property type="match status" value="1"/>
</dbReference>
<protein>
    <recommendedName>
        <fullName evidence="6">Reverse transcriptase domain-containing protein</fullName>
    </recommendedName>
</protein>
<evidence type="ECO:0000259" key="2">
    <source>
        <dbReference type="PROSITE" id="PS50164"/>
    </source>
</evidence>
<sequence length="831" mass="95073">MAGQINNQKVLQTGWLSLLCGLHNLRLGPGETRKIPIPGSFFRPAEATREKKRTRRGLNRSKKHGLHTDNQIPGTQPLVVNISSKSLGVAEHSVLQKGLSYCPSYKHNTFQMDMDLQRFYRSLRLKLHFSQINQVPSSTVQSPPAGITAASLGLRDRSTYQPPKGSHPLETLIHFLDRSFQKLRNDTDRGLIHYPSNLSVTERQALKSLQQEKDIIIKPADKGGAIVVMDKLHYKNEVYRQLGDPTTYKKLSHNPTTITQNTIKTTLDEFQTRGILDGKTRDFLTKKHPITPLIYILPKIHKDLHNPPGRPIVASTDSVLAPISIYPEKILTPLIRNTCSFLLDTGAFLQIIRDITPVPSNAILVSFDVKDLYTSIPHTNGIHSTRWLLSNNNMSPDLIDFCCTLLSIVLNNTYFFFLFEDSYYLQTKGSAMGSNVAPPYANAYMAHYEDTLIYTHELFRNHVLTWKRYIDDVFCIWKGDLDSLQTFFQFLKTAWPGLDFTMTHDFHQISFLDTLVNKDTNGNLSTDLYSKPTDRNSLLHYDSFHPPNMKKSIPKSQLNRVTKIVSDPVSKDQRMSEMKSKFRERGYPSRILDNATTDHTTTERPSASSRIPFIHQYHPAAYRLHKTIRQHWHILQTAYPTINEFQHPFLPCFKRPRNIKDGLIRADIGSTQPHTTQRFLSHPKTGTFPSLSCNQCNNILRGNTIHHPHTGKRYPINNFFTCNTNFAVYLIKCPCGLLYVGETTQPVKSRISKHKSTIRCKNLLLPLPSHIIEKGHNLSQLKFQIIEHVTPPRRGGDRITMLKRSEAYWIHELNTLSPKGLNRDYELSSFI</sequence>
<comment type="caution">
    <text evidence="4">The sequence shown here is derived from an EMBL/GenBank/DDBJ whole genome shotgun (WGS) entry which is preliminary data.</text>
</comment>
<dbReference type="PANTHER" id="PTHR21301">
    <property type="entry name" value="REVERSE TRANSCRIPTASE"/>
    <property type="match status" value="1"/>
</dbReference>
<dbReference type="InterPro" id="IPR000477">
    <property type="entry name" value="RT_dom"/>
</dbReference>
<feature type="domain" description="Reverse transcriptase" evidence="3">
    <location>
        <begin position="278"/>
        <end position="528"/>
    </location>
</feature>